<evidence type="ECO:0000313" key="1">
    <source>
        <dbReference type="EMBL" id="KAJ3814585.1"/>
    </source>
</evidence>
<evidence type="ECO:0000313" key="2">
    <source>
        <dbReference type="Proteomes" id="UP001163835"/>
    </source>
</evidence>
<gene>
    <name evidence="1" type="ORF">F5876DRAFT_72841</name>
</gene>
<keyword evidence="2" id="KW-1185">Reference proteome</keyword>
<dbReference type="EMBL" id="MU794965">
    <property type="protein sequence ID" value="KAJ3814585.1"/>
    <property type="molecule type" value="Genomic_DNA"/>
</dbReference>
<protein>
    <submittedName>
        <fullName evidence="1">Uncharacterized protein</fullName>
    </submittedName>
</protein>
<name>A0ACC1UC29_9AGAR</name>
<organism evidence="1 2">
    <name type="scientific">Lentinula aff. lateritia</name>
    <dbReference type="NCBI Taxonomy" id="2804960"/>
    <lineage>
        <taxon>Eukaryota</taxon>
        <taxon>Fungi</taxon>
        <taxon>Dikarya</taxon>
        <taxon>Basidiomycota</taxon>
        <taxon>Agaricomycotina</taxon>
        <taxon>Agaricomycetes</taxon>
        <taxon>Agaricomycetidae</taxon>
        <taxon>Agaricales</taxon>
        <taxon>Marasmiineae</taxon>
        <taxon>Omphalotaceae</taxon>
        <taxon>Lentinula</taxon>
    </lineage>
</organism>
<accession>A0ACC1UC29</accession>
<proteinExistence type="predicted"/>
<comment type="caution">
    <text evidence="1">The sequence shown here is derived from an EMBL/GenBank/DDBJ whole genome shotgun (WGS) entry which is preliminary data.</text>
</comment>
<reference evidence="1" key="1">
    <citation type="submission" date="2022-09" db="EMBL/GenBank/DDBJ databases">
        <title>A Global Phylogenomic Analysis of the Shiitake Genus Lentinula.</title>
        <authorList>
            <consortium name="DOE Joint Genome Institute"/>
            <person name="Sierra-Patev S."/>
            <person name="Min B."/>
            <person name="Naranjo-Ortiz M."/>
            <person name="Looney B."/>
            <person name="Konkel Z."/>
            <person name="Slot J.C."/>
            <person name="Sakamoto Y."/>
            <person name="Steenwyk J.L."/>
            <person name="Rokas A."/>
            <person name="Carro J."/>
            <person name="Camarero S."/>
            <person name="Ferreira P."/>
            <person name="Molpeceres G."/>
            <person name="Ruiz-Duenas F.J."/>
            <person name="Serrano A."/>
            <person name="Henrissat B."/>
            <person name="Drula E."/>
            <person name="Hughes K.W."/>
            <person name="Mata J.L."/>
            <person name="Ishikawa N.K."/>
            <person name="Vargas-Isla R."/>
            <person name="Ushijima S."/>
            <person name="Smith C.A."/>
            <person name="Ahrendt S."/>
            <person name="Andreopoulos W."/>
            <person name="He G."/>
            <person name="Labutti K."/>
            <person name="Lipzen A."/>
            <person name="Ng V."/>
            <person name="Riley R."/>
            <person name="Sandor L."/>
            <person name="Barry K."/>
            <person name="Martinez A.T."/>
            <person name="Xiao Y."/>
            <person name="Gibbons J.G."/>
            <person name="Terashima K."/>
            <person name="Grigoriev I.V."/>
            <person name="Hibbett D.S."/>
        </authorList>
    </citation>
    <scope>NUCLEOTIDE SEQUENCE</scope>
    <source>
        <strain evidence="1">TMI1499</strain>
    </source>
</reference>
<sequence>MSDSTHSMPMHDESTLFTSDFGSEMLNYSGGIDLSDLCLVDDFYSHSGLSSPLFPAYPTSLNPMPTSPSPSPRLPTPNLPTPILPVPRVQPITLAQSTPISPPSTASPAISPTPISKAFKCSNRGCSRTTTSKHCTTKLCTKCCQTRTDLQCPHHQKNSQKPSTVPQLALVPIPQPRSITESNSVGSTGTLLAQSDPLPIRTLSKQMPQDMAARFKQQQERKEEARRVEEKQRQLKADQKRTAHVYLWNKDDAEPLLFIPTAISDYPYLNLYSTRTHFNTTARSLLERLALSPDDDVDVWSHDQHIWSADVVKRTFELDGRPILLRLPGVKPSVEFNQLVQRNITEAVPVRKVLKRTLSSAMDILDPALLKRPCPPIVKARSSTVAPYSRSVASSATSPIGSYSSPHSRTPSPPFDDSDVYFSEPNCHDNERYIRDECSNSSELEANEIAASFAKVLESYANPKSLLDVDNDHRDLYRVYVDGVKSADGETSWPEGMRVKDMVRSFMLVDSSHWVRRLPQKLDRIREVYGGLPVTLRTFSKQHQAWKSMSVSEWEDANGASAHKLWCDWRKGTQGWRITLDANKSRYKQRKTL</sequence>
<dbReference type="Proteomes" id="UP001163835">
    <property type="component" value="Unassembled WGS sequence"/>
</dbReference>